<feature type="domain" description="Gfo/Idh/MocA-like oxidoreductase N-terminal" evidence="1">
    <location>
        <begin position="12"/>
        <end position="156"/>
    </location>
</feature>
<dbReference type="EMBL" id="AP025028">
    <property type="protein sequence ID" value="BDA78836.1"/>
    <property type="molecule type" value="Genomic_DNA"/>
</dbReference>
<dbReference type="SUPFAM" id="SSF51735">
    <property type="entry name" value="NAD(P)-binding Rossmann-fold domains"/>
    <property type="match status" value="1"/>
</dbReference>
<evidence type="ECO:0000313" key="4">
    <source>
        <dbReference type="Proteomes" id="UP000245263"/>
    </source>
</evidence>
<feature type="domain" description="GFO/IDH/MocA-like oxidoreductase" evidence="2">
    <location>
        <begin position="165"/>
        <end position="262"/>
    </location>
</feature>
<sequence length="361" mass="41178">MEEKLKMSDRKIKVILVGLGRIASKLELDPLRKKPCTHAGVLFSGFGKKNFELGLAIETKEERRNDFRDQWGLPPEFPILENLNRKQIESFARAKSASHLAVIATPSSSHFDTAKQLLNFGIKNLLIEKPVALSKKEGVLLRNLMNKKNARIWVNHERRYHPRYLFVRDLLQKGSFGKVQSVRANVFTSAKNPGLAFSKSGGGPLLHDGTHAMDLIHWFFGKPKLNYAKLVFPKQGTIEDRATAWFSAKNGIEIYLDVSGGRDYFQFELDILTNSHRLILSNDGFQFWEGKTSELYKGFQSLSPIQIPKFPDSEKSNAFLGIYQEIVEVIRGKKNRQEGNIEDNIHILDSLESIYNFRKSE</sequence>
<dbReference type="SUPFAM" id="SSF55347">
    <property type="entry name" value="Glyceraldehyde-3-phosphate dehydrogenase-like, C-terminal domain"/>
    <property type="match status" value="1"/>
</dbReference>
<gene>
    <name evidence="3" type="ORF">LPTSP3_g17660</name>
</gene>
<evidence type="ECO:0000313" key="3">
    <source>
        <dbReference type="EMBL" id="BDA78836.1"/>
    </source>
</evidence>
<evidence type="ECO:0000259" key="2">
    <source>
        <dbReference type="Pfam" id="PF22725"/>
    </source>
</evidence>
<dbReference type="InterPro" id="IPR000683">
    <property type="entry name" value="Gfo/Idh/MocA-like_OxRdtase_N"/>
</dbReference>
<organism evidence="3 4">
    <name type="scientific">Leptospira kobayashii</name>
    <dbReference type="NCBI Taxonomy" id="1917830"/>
    <lineage>
        <taxon>Bacteria</taxon>
        <taxon>Pseudomonadati</taxon>
        <taxon>Spirochaetota</taxon>
        <taxon>Spirochaetia</taxon>
        <taxon>Leptospirales</taxon>
        <taxon>Leptospiraceae</taxon>
        <taxon>Leptospira</taxon>
    </lineage>
</organism>
<dbReference type="Pfam" id="PF22725">
    <property type="entry name" value="GFO_IDH_MocA_C3"/>
    <property type="match status" value="1"/>
</dbReference>
<dbReference type="InterPro" id="IPR055170">
    <property type="entry name" value="GFO_IDH_MocA-like_dom"/>
</dbReference>
<proteinExistence type="predicted"/>
<dbReference type="InterPro" id="IPR036291">
    <property type="entry name" value="NAD(P)-bd_dom_sf"/>
</dbReference>
<name>A0ABM7UJE2_9LEPT</name>
<keyword evidence="4" id="KW-1185">Reference proteome</keyword>
<dbReference type="InterPro" id="IPR051450">
    <property type="entry name" value="Gfo/Idh/MocA_Oxidoreductases"/>
</dbReference>
<evidence type="ECO:0000259" key="1">
    <source>
        <dbReference type="Pfam" id="PF01408"/>
    </source>
</evidence>
<dbReference type="Proteomes" id="UP000245263">
    <property type="component" value="Chromosome 1"/>
</dbReference>
<accession>A0ABM7UJE2</accession>
<dbReference type="Gene3D" id="3.30.360.10">
    <property type="entry name" value="Dihydrodipicolinate Reductase, domain 2"/>
    <property type="match status" value="1"/>
</dbReference>
<protein>
    <submittedName>
        <fullName evidence="3">Oxidoreductase</fullName>
    </submittedName>
</protein>
<dbReference type="Pfam" id="PF01408">
    <property type="entry name" value="GFO_IDH_MocA"/>
    <property type="match status" value="1"/>
</dbReference>
<reference evidence="3 4" key="1">
    <citation type="submission" date="2021-08" db="EMBL/GenBank/DDBJ databases">
        <title>Complete genome sequence of Leptospira kobayashii strain E30.</title>
        <authorList>
            <person name="Nakao R."/>
            <person name="Nakamura S."/>
            <person name="Masuzawa T."/>
            <person name="Koizumi N."/>
        </authorList>
    </citation>
    <scope>NUCLEOTIDE SEQUENCE [LARGE SCALE GENOMIC DNA]</scope>
    <source>
        <strain evidence="3 4">E30</strain>
    </source>
</reference>
<dbReference type="PANTHER" id="PTHR43377">
    <property type="entry name" value="BILIVERDIN REDUCTASE A"/>
    <property type="match status" value="1"/>
</dbReference>
<dbReference type="Gene3D" id="3.40.50.720">
    <property type="entry name" value="NAD(P)-binding Rossmann-like Domain"/>
    <property type="match status" value="1"/>
</dbReference>
<dbReference type="PANTHER" id="PTHR43377:SF1">
    <property type="entry name" value="BILIVERDIN REDUCTASE A"/>
    <property type="match status" value="1"/>
</dbReference>